<dbReference type="Proteomes" id="UP000265703">
    <property type="component" value="Unassembled WGS sequence"/>
</dbReference>
<reference evidence="1 2" key="1">
    <citation type="submission" date="2018-06" db="EMBL/GenBank/DDBJ databases">
        <title>Comparative genomics reveals the genomic features of Rhizophagus irregularis, R. cerebriforme, R. diaphanum and Gigaspora rosea, and their symbiotic lifestyle signature.</title>
        <authorList>
            <person name="Morin E."/>
            <person name="San Clemente H."/>
            <person name="Chen E.C.H."/>
            <person name="De La Providencia I."/>
            <person name="Hainaut M."/>
            <person name="Kuo A."/>
            <person name="Kohler A."/>
            <person name="Murat C."/>
            <person name="Tang N."/>
            <person name="Roy S."/>
            <person name="Loubradou J."/>
            <person name="Henrissat B."/>
            <person name="Grigoriev I.V."/>
            <person name="Corradi N."/>
            <person name="Roux C."/>
            <person name="Martin F.M."/>
        </authorList>
    </citation>
    <scope>NUCLEOTIDE SEQUENCE [LARGE SCALE GENOMIC DNA]</scope>
    <source>
        <strain evidence="1 2">DAOM 227022</strain>
    </source>
</reference>
<dbReference type="AlphaFoldDB" id="A0A397TNC1"/>
<proteinExistence type="predicted"/>
<accession>A0A397TNC1</accession>
<dbReference type="STRING" id="658196.A0A397TNC1"/>
<dbReference type="EMBL" id="QKYT01000045">
    <property type="protein sequence ID" value="RIA96374.1"/>
    <property type="molecule type" value="Genomic_DNA"/>
</dbReference>
<comment type="caution">
    <text evidence="1">The sequence shown here is derived from an EMBL/GenBank/DDBJ whole genome shotgun (WGS) entry which is preliminary data.</text>
</comment>
<dbReference type="OrthoDB" id="2432309at2759"/>
<name>A0A397TNC1_9GLOM</name>
<sequence length="140" mass="16354">MGTLGTAAFSPTFTSDLNKCLKVISQRVKENNLPKTWINRLYGDTKLLVLDTWDRFQRMFDESGFDVYMHRELDLDMPVSRLTEVENAIVNRRQSVSELMERMCDTYWRVKEKGNAEQTGVFIKELKDSLEPILNYHKGV</sequence>
<evidence type="ECO:0000313" key="1">
    <source>
        <dbReference type="EMBL" id="RIA96374.1"/>
    </source>
</evidence>
<organism evidence="1 2">
    <name type="scientific">Glomus cerebriforme</name>
    <dbReference type="NCBI Taxonomy" id="658196"/>
    <lineage>
        <taxon>Eukaryota</taxon>
        <taxon>Fungi</taxon>
        <taxon>Fungi incertae sedis</taxon>
        <taxon>Mucoromycota</taxon>
        <taxon>Glomeromycotina</taxon>
        <taxon>Glomeromycetes</taxon>
        <taxon>Glomerales</taxon>
        <taxon>Glomeraceae</taxon>
        <taxon>Glomus</taxon>
    </lineage>
</organism>
<keyword evidence="2" id="KW-1185">Reference proteome</keyword>
<gene>
    <name evidence="1" type="ORF">C1645_733270</name>
</gene>
<evidence type="ECO:0000313" key="2">
    <source>
        <dbReference type="Proteomes" id="UP000265703"/>
    </source>
</evidence>
<protein>
    <submittedName>
        <fullName evidence="1">Uncharacterized protein</fullName>
    </submittedName>
</protein>